<dbReference type="Gene3D" id="2.60.120.200">
    <property type="match status" value="1"/>
</dbReference>
<accession>A0ABN6QI99</accession>
<keyword evidence="1" id="KW-0732">Signal</keyword>
<reference evidence="3" key="1">
    <citation type="submission" date="2022-06" db="EMBL/GenBank/DDBJ databases">
        <title>Akkermansia biwalacus sp. nov., an anaerobic mucin-degrading bacterium isolated from human intestine.</title>
        <authorList>
            <person name="Kobayashi Y."/>
            <person name="Inoue S."/>
            <person name="Kawahara T."/>
            <person name="Kohda N."/>
        </authorList>
    </citation>
    <scope>NUCLEOTIDE SEQUENCE</scope>
    <source>
        <strain evidence="3">WON2089</strain>
    </source>
</reference>
<dbReference type="Pfam" id="PF07589">
    <property type="entry name" value="PEP-CTERM"/>
    <property type="match status" value="1"/>
</dbReference>
<proteinExistence type="predicted"/>
<dbReference type="InterPro" id="IPR013320">
    <property type="entry name" value="ConA-like_dom_sf"/>
</dbReference>
<name>A0ABN6QI99_9BACT</name>
<evidence type="ECO:0000256" key="1">
    <source>
        <dbReference type="SAM" id="SignalP"/>
    </source>
</evidence>
<dbReference type="Proteomes" id="UP001062263">
    <property type="component" value="Chromosome"/>
</dbReference>
<dbReference type="SUPFAM" id="SSF49899">
    <property type="entry name" value="Concanavalin A-like lectins/glucanases"/>
    <property type="match status" value="1"/>
</dbReference>
<dbReference type="NCBIfam" id="TIGR02595">
    <property type="entry name" value="PEP_CTERM"/>
    <property type="match status" value="1"/>
</dbReference>
<dbReference type="RefSeq" id="WP_215437277.1">
    <property type="nucleotide sequence ID" value="NZ_AP025943.1"/>
</dbReference>
<dbReference type="InterPro" id="IPR013424">
    <property type="entry name" value="Ice-binding_C"/>
</dbReference>
<dbReference type="EMBL" id="AP025943">
    <property type="protein sequence ID" value="BDL42887.1"/>
    <property type="molecule type" value="Genomic_DNA"/>
</dbReference>
<dbReference type="NCBIfam" id="TIGR03382">
    <property type="entry name" value="GC_trans_RRR"/>
    <property type="match status" value="1"/>
</dbReference>
<feature type="signal peptide" evidence="1">
    <location>
        <begin position="1"/>
        <end position="22"/>
    </location>
</feature>
<evidence type="ECO:0000313" key="3">
    <source>
        <dbReference type="EMBL" id="BDL42887.1"/>
    </source>
</evidence>
<sequence>MKKTLLLFSCTAMLGTLHTAQAAGTLIWDMSFTGTSSSPNADNIVVTDSNGASYSGITPSFGGGSVTDGIYNSGGSRLTFTDNSSPLSLNNSFSFVVKASLNGEGTTNWPVLFGLGESSSWNLKVNYTKGDNAGWGFAPEGYLLSEMTSTPGTVVQGLEQTFIITVDAGANDGVTQTGTAALTLYLNGQAIATAMLASNNRTNEKLDTFSLGGRPLNGNNNQTADFSNVQLYQGVLSPEQIAALSVPEPATATLGLAGLAFLALRRRRRQE</sequence>
<dbReference type="Pfam" id="PF13385">
    <property type="entry name" value="Laminin_G_3"/>
    <property type="match status" value="1"/>
</dbReference>
<organism evidence="3 4">
    <name type="scientific">Akkermansia biwaensis</name>
    <dbReference type="NCBI Taxonomy" id="2946555"/>
    <lineage>
        <taxon>Bacteria</taxon>
        <taxon>Pseudomonadati</taxon>
        <taxon>Verrucomicrobiota</taxon>
        <taxon>Verrucomicrobiia</taxon>
        <taxon>Verrucomicrobiales</taxon>
        <taxon>Akkermansiaceae</taxon>
        <taxon>Akkermansia</taxon>
    </lineage>
</organism>
<protein>
    <recommendedName>
        <fullName evidence="2">Ice-binding protein C-terminal domain-containing protein</fullName>
    </recommendedName>
</protein>
<dbReference type="InterPro" id="IPR017756">
    <property type="entry name" value="TM_Gly-Cys-Arg_CS"/>
</dbReference>
<keyword evidence="4" id="KW-1185">Reference proteome</keyword>
<gene>
    <name evidence="3" type="ORF">Abiwalacus_04610</name>
</gene>
<feature type="domain" description="Ice-binding protein C-terminal" evidence="2">
    <location>
        <begin position="245"/>
        <end position="269"/>
    </location>
</feature>
<evidence type="ECO:0000313" key="4">
    <source>
        <dbReference type="Proteomes" id="UP001062263"/>
    </source>
</evidence>
<feature type="chain" id="PRO_5047277721" description="Ice-binding protein C-terminal domain-containing protein" evidence="1">
    <location>
        <begin position="23"/>
        <end position="271"/>
    </location>
</feature>
<evidence type="ECO:0000259" key="2">
    <source>
        <dbReference type="Pfam" id="PF07589"/>
    </source>
</evidence>